<accession>A0A5J5GBQ5</accession>
<evidence type="ECO:0000256" key="2">
    <source>
        <dbReference type="ARBA" id="ARBA00004851"/>
    </source>
</evidence>
<evidence type="ECO:0000256" key="8">
    <source>
        <dbReference type="ARBA" id="ARBA00023277"/>
    </source>
</evidence>
<evidence type="ECO:0000259" key="15">
    <source>
        <dbReference type="PROSITE" id="PS51272"/>
    </source>
</evidence>
<dbReference type="PANTHER" id="PTHR31490">
    <property type="entry name" value="GLYCOSYL HYDROLASE"/>
    <property type="match status" value="1"/>
</dbReference>
<dbReference type="Pfam" id="PF00395">
    <property type="entry name" value="SLH"/>
    <property type="match status" value="3"/>
</dbReference>
<dbReference type="InterPro" id="IPR010502">
    <property type="entry name" value="Carb-bd_dom_fam9"/>
</dbReference>
<feature type="domain" description="SLH" evidence="15">
    <location>
        <begin position="1330"/>
        <end position="1386"/>
    </location>
</feature>
<dbReference type="SUPFAM" id="SSF49785">
    <property type="entry name" value="Galactose-binding domain-like"/>
    <property type="match status" value="2"/>
</dbReference>
<dbReference type="EMBL" id="VYKK01000008">
    <property type="protein sequence ID" value="KAA9005333.1"/>
    <property type="molecule type" value="Genomic_DNA"/>
</dbReference>
<comment type="pathway">
    <text evidence="2">Glycan degradation; xylan degradation.</text>
</comment>
<dbReference type="EC" id="3.2.1.8" evidence="12"/>
<feature type="domain" description="SLH" evidence="15">
    <location>
        <begin position="1266"/>
        <end position="1329"/>
    </location>
</feature>
<feature type="active site" description="Nucleophile" evidence="11">
    <location>
        <position position="599"/>
    </location>
</feature>
<dbReference type="GO" id="GO:0045493">
    <property type="term" value="P:xylan catabolic process"/>
    <property type="evidence" value="ECO:0007669"/>
    <property type="project" value="UniProtKB-UniPathway"/>
</dbReference>
<evidence type="ECO:0000256" key="11">
    <source>
        <dbReference type="PROSITE-ProRule" id="PRU10061"/>
    </source>
</evidence>
<dbReference type="PROSITE" id="PS51760">
    <property type="entry name" value="GH10_2"/>
    <property type="match status" value="1"/>
</dbReference>
<evidence type="ECO:0000256" key="7">
    <source>
        <dbReference type="ARBA" id="ARBA00022801"/>
    </source>
</evidence>
<dbReference type="GO" id="GO:0031176">
    <property type="term" value="F:endo-1,4-beta-xylanase activity"/>
    <property type="evidence" value="ECO:0007669"/>
    <property type="project" value="UniProtKB-EC"/>
</dbReference>
<evidence type="ECO:0000259" key="14">
    <source>
        <dbReference type="PROSITE" id="PS51145"/>
    </source>
</evidence>
<comment type="caution">
    <text evidence="17">The sequence shown here is derived from an EMBL/GenBank/DDBJ whole genome shotgun (WGS) entry which is preliminary data.</text>
</comment>
<dbReference type="SUPFAM" id="SSF49344">
    <property type="entry name" value="CBD9-like"/>
    <property type="match status" value="2"/>
</dbReference>
<proteinExistence type="inferred from homology"/>
<feature type="chain" id="PRO_5038538505" description="Beta-xylanase" evidence="13">
    <location>
        <begin position="25"/>
        <end position="1386"/>
    </location>
</feature>
<keyword evidence="7 12" id="KW-0378">Hydrolase</keyword>
<feature type="domain" description="SLH" evidence="15">
    <location>
        <begin position="1208"/>
        <end position="1265"/>
    </location>
</feature>
<dbReference type="Gene3D" id="3.20.20.80">
    <property type="entry name" value="Glycosidases"/>
    <property type="match status" value="1"/>
</dbReference>
<evidence type="ECO:0000256" key="1">
    <source>
        <dbReference type="ARBA" id="ARBA00000681"/>
    </source>
</evidence>
<keyword evidence="18" id="KW-1185">Reference proteome</keyword>
<protein>
    <recommendedName>
        <fullName evidence="12">Beta-xylanase</fullName>
        <ecNumber evidence="12">3.2.1.8</ecNumber>
    </recommendedName>
</protein>
<dbReference type="Proteomes" id="UP000367750">
    <property type="component" value="Unassembled WGS sequence"/>
</dbReference>
<dbReference type="SUPFAM" id="SSF51445">
    <property type="entry name" value="(Trans)glycosidases"/>
    <property type="match status" value="1"/>
</dbReference>
<evidence type="ECO:0000256" key="10">
    <source>
        <dbReference type="ARBA" id="ARBA00023326"/>
    </source>
</evidence>
<dbReference type="Pfam" id="PF02018">
    <property type="entry name" value="CBM_4_9"/>
    <property type="match status" value="2"/>
</dbReference>
<evidence type="ECO:0000313" key="18">
    <source>
        <dbReference type="Proteomes" id="UP000367750"/>
    </source>
</evidence>
<keyword evidence="8 12" id="KW-0119">Carbohydrate metabolism</keyword>
<evidence type="ECO:0000259" key="16">
    <source>
        <dbReference type="PROSITE" id="PS51760"/>
    </source>
</evidence>
<dbReference type="OrthoDB" id="9809277at2"/>
<dbReference type="InterPro" id="IPR000906">
    <property type="entry name" value="ZU5_dom"/>
</dbReference>
<dbReference type="Gene3D" id="2.60.220.30">
    <property type="match status" value="1"/>
</dbReference>
<keyword evidence="5 13" id="KW-0732">Signal</keyword>
<reference evidence="17 18" key="1">
    <citation type="submission" date="2019-09" db="EMBL/GenBank/DDBJ databases">
        <title>Bacillus ochoae sp. nov., Paenibacillus whitsoniae sp. nov., Paenibacillus spiritus sp. nov. Isolated from the Mars Exploration Rover during spacecraft assembly.</title>
        <authorList>
            <person name="Seuylemezian A."/>
            <person name="Vaishampayan P."/>
        </authorList>
    </citation>
    <scope>NUCLEOTIDE SEQUENCE [LARGE SCALE GENOMIC DNA]</scope>
    <source>
        <strain evidence="17 18">MER_111</strain>
    </source>
</reference>
<sequence length="1386" mass="147897">MFMRKFWNVALTCLLLLSWPGLMAPPAASAASAVIADYGFENNTAQGWSQMGSGSLAAVSQDVYASHGGSYSLLTSGRTAAWNAPSLNVTPLLKAGGVYSISAYVRAALPADAGKLKITVKRTADGSDHYDQVTDAAPVAGSGWVKLEGSYTYSAASSLLLYIESDQASAPYLIDDVRIEETAAPAPGGDPGNGGGEAVAIHTDYEDGTLQGWASRTGTEKVAVVADNAQSGSRSLLITERPQSYAGPALDLTGRVHTGSKYRISAWVKLADPAASAELRLSLQADKGGQTSYLTAVGNTTVTGAQWVHLTGDYVISAAFDTLSIYVESASGTDSFYLDHFELDSLTTLPVQTSLASVYQAYSGYFPVGVEVEPGEVTGEHGKLLALHFNSIVAGNSMKWDATEPQENQFVFEGRGDVLADYARANGIGMRGHTLLWHQQVPDWLFKHADGTDLTGSEEDKALLRSRLENHIKHVVQHFNDVVYTWDVVNEVIDETQPDGFRRSKWYQILGPEYIDDAFLYAKKYVKPGATLIINDYGTTNVKKRQFLYNLVKDMKARGIPVDGVGHQMHNTVEGPSPAEIRQTMEMFAGLGVENQVTELDVSVYPNDSASGYSSLPQELALRQAYYYRDMFRTFKTLKTTAHLTGVTLWGMADDNSWLSKPERTDYPLLFDHQLQAKPAYYGVAAPGELPVLNRTLTISRGTPVVDGRTETLWDAISPVSVQTEDGNSAGAFKAMWDEGNLYVYAEAEDASYQSNDRIELFLDADNAKSKSYDANDRSLTLNRSGSGTDGIVYRVYERPGGYAVEAKIPLAGAAGKKIGYDLRMTDAGTGASASWNDFTGRQEQDPSQFGTLVYGDALKLGEAAPAAPAVDGAEDAAWAAAPEYRTAVPVQGTDGAAASFKVLWNADRLYVFAHVQDRHLSKASANAYEQDSIEIFVDPDNGKTSYYGAEDGQYRVNFDNEQSYGGAASASNFTAKTRVTDTGYDVEAAIQLPSAAAAGQLIGFDLQVNDDGDGDGVRDHVMIWSDPSGQSWQNTSKWGTLLLKAPASASETASPAPSASAPAASLPANTGEVQLASGGTLTLNGATLVFPAGAMDNGVLRVTVSKVTNTGNLVLAAGQKLAGDVYDLSKDRTGNFVKPVTLTLPFDPSRLSKSEQAGLYTYDETARTWSPLEKAVVNSERATVTAAVYHFSKYAVLAVSPSAAVVPAAPELKDLKGHWAAEAVSRLVERGALHGYPDRTFRPDAAITRAEFTSLLVRAFKLSAAQSAAFTDTRGHWAEAAIGTAAAFGITEGYEDGTFRPAAPLTREQMAVMTARAAKLSSGASGPDLLSFRDGKAVSAWAKAPLAALLASGKLSGYPDGTLRPGAAASRAEAAMLVAGLLPQS</sequence>
<gene>
    <name evidence="17" type="ORF">F4V43_07605</name>
</gene>
<dbReference type="PROSITE" id="PS51145">
    <property type="entry name" value="ZU5"/>
    <property type="match status" value="1"/>
</dbReference>
<evidence type="ECO:0000256" key="12">
    <source>
        <dbReference type="RuleBase" id="RU361174"/>
    </source>
</evidence>
<organism evidence="17 18">
    <name type="scientific">Paenibacillus spiritus</name>
    <dbReference type="NCBI Taxonomy" id="2496557"/>
    <lineage>
        <taxon>Bacteria</taxon>
        <taxon>Bacillati</taxon>
        <taxon>Bacillota</taxon>
        <taxon>Bacilli</taxon>
        <taxon>Bacillales</taxon>
        <taxon>Paenibacillaceae</taxon>
        <taxon>Paenibacillus</taxon>
    </lineage>
</organism>
<evidence type="ECO:0000313" key="17">
    <source>
        <dbReference type="EMBL" id="KAA9005333.1"/>
    </source>
</evidence>
<keyword evidence="9 12" id="KW-0326">Glycosidase</keyword>
<dbReference type="UniPathway" id="UPA00114"/>
<evidence type="ECO:0000256" key="4">
    <source>
        <dbReference type="ARBA" id="ARBA00022651"/>
    </source>
</evidence>
<dbReference type="PRINTS" id="PR00134">
    <property type="entry name" value="GLHYDRLASE10"/>
</dbReference>
<dbReference type="InterPro" id="IPR003305">
    <property type="entry name" value="CenC_carb-bd"/>
</dbReference>
<keyword evidence="10 12" id="KW-0624">Polysaccharide degradation</keyword>
<evidence type="ECO:0000256" key="9">
    <source>
        <dbReference type="ARBA" id="ARBA00023295"/>
    </source>
</evidence>
<feature type="domain" description="GH10" evidence="16">
    <location>
        <begin position="352"/>
        <end position="687"/>
    </location>
</feature>
<dbReference type="PANTHER" id="PTHR31490:SF90">
    <property type="entry name" value="ENDO-1,4-BETA-XYLANASE A"/>
    <property type="match status" value="1"/>
</dbReference>
<dbReference type="InterPro" id="IPR008979">
    <property type="entry name" value="Galactose-bd-like_sf"/>
</dbReference>
<evidence type="ECO:0000256" key="6">
    <source>
        <dbReference type="ARBA" id="ARBA00022737"/>
    </source>
</evidence>
<dbReference type="PROSITE" id="PS51272">
    <property type="entry name" value="SLH"/>
    <property type="match status" value="3"/>
</dbReference>
<dbReference type="GO" id="GO:0030246">
    <property type="term" value="F:carbohydrate binding"/>
    <property type="evidence" value="ECO:0007669"/>
    <property type="project" value="InterPro"/>
</dbReference>
<evidence type="ECO:0000256" key="5">
    <source>
        <dbReference type="ARBA" id="ARBA00022729"/>
    </source>
</evidence>
<keyword evidence="4" id="KW-0858">Xylan degradation</keyword>
<dbReference type="Gene3D" id="2.60.40.1190">
    <property type="match status" value="2"/>
</dbReference>
<dbReference type="InterPro" id="IPR031158">
    <property type="entry name" value="GH10_AS"/>
</dbReference>
<feature type="signal peptide" evidence="13">
    <location>
        <begin position="1"/>
        <end position="24"/>
    </location>
</feature>
<dbReference type="InterPro" id="IPR044846">
    <property type="entry name" value="GH10"/>
</dbReference>
<dbReference type="InterPro" id="IPR001119">
    <property type="entry name" value="SLH_dom"/>
</dbReference>
<dbReference type="Gene3D" id="2.60.120.260">
    <property type="entry name" value="Galactose-binding domain-like"/>
    <property type="match status" value="2"/>
</dbReference>
<feature type="domain" description="ZU5" evidence="14">
    <location>
        <begin position="1061"/>
        <end position="1201"/>
    </location>
</feature>
<dbReference type="CDD" id="cd00005">
    <property type="entry name" value="CBM9_like_1"/>
    <property type="match status" value="1"/>
</dbReference>
<keyword evidence="6" id="KW-0677">Repeat</keyword>
<comment type="similarity">
    <text evidence="3 12">Belongs to the glycosyl hydrolase 10 (cellulase F) family.</text>
</comment>
<dbReference type="InterPro" id="IPR001000">
    <property type="entry name" value="GH10_dom"/>
</dbReference>
<dbReference type="Pfam" id="PF06452">
    <property type="entry name" value="CBM9_1"/>
    <property type="match status" value="2"/>
</dbReference>
<name>A0A5J5GBQ5_9BACL</name>
<comment type="catalytic activity">
    <reaction evidence="1 12">
        <text>Endohydrolysis of (1-&gt;4)-beta-D-xylosidic linkages in xylans.</text>
        <dbReference type="EC" id="3.2.1.8"/>
    </reaction>
</comment>
<dbReference type="Pfam" id="PF00331">
    <property type="entry name" value="Glyco_hydro_10"/>
    <property type="match status" value="1"/>
</dbReference>
<dbReference type="PROSITE" id="PS00591">
    <property type="entry name" value="GH10_1"/>
    <property type="match status" value="1"/>
</dbReference>
<dbReference type="InterPro" id="IPR017853">
    <property type="entry name" value="GH"/>
</dbReference>
<evidence type="ECO:0000256" key="3">
    <source>
        <dbReference type="ARBA" id="ARBA00007495"/>
    </source>
</evidence>
<evidence type="ECO:0000256" key="13">
    <source>
        <dbReference type="SAM" id="SignalP"/>
    </source>
</evidence>
<dbReference type="SMART" id="SM00633">
    <property type="entry name" value="Glyco_10"/>
    <property type="match status" value="1"/>
</dbReference>